<evidence type="ECO:0000259" key="3">
    <source>
        <dbReference type="PROSITE" id="PS50887"/>
    </source>
</evidence>
<dbReference type="CDD" id="cd01948">
    <property type="entry name" value="EAL"/>
    <property type="match status" value="1"/>
</dbReference>
<dbReference type="SUPFAM" id="SSF46955">
    <property type="entry name" value="Putative DNA-binding domain"/>
    <property type="match status" value="1"/>
</dbReference>
<dbReference type="EMBL" id="JAPDDP010000044">
    <property type="protein sequence ID" value="MDA0182990.1"/>
    <property type="molecule type" value="Genomic_DNA"/>
</dbReference>
<dbReference type="GO" id="GO:0003677">
    <property type="term" value="F:DNA binding"/>
    <property type="evidence" value="ECO:0007669"/>
    <property type="project" value="InterPro"/>
</dbReference>
<dbReference type="FunFam" id="3.20.20.450:FF:000001">
    <property type="entry name" value="Cyclic di-GMP phosphodiesterase yahA"/>
    <property type="match status" value="1"/>
</dbReference>
<dbReference type="InterPro" id="IPR043128">
    <property type="entry name" value="Rev_trsase/Diguanyl_cyclase"/>
</dbReference>
<gene>
    <name evidence="4" type="ORF">OJ997_21955</name>
</gene>
<name>A0A9X3SCX0_9ACTN</name>
<dbReference type="CDD" id="cd00130">
    <property type="entry name" value="PAS"/>
    <property type="match status" value="1"/>
</dbReference>
<dbReference type="PANTHER" id="PTHR44757">
    <property type="entry name" value="DIGUANYLATE CYCLASE DGCP"/>
    <property type="match status" value="1"/>
</dbReference>
<dbReference type="PROSITE" id="PS50883">
    <property type="entry name" value="EAL"/>
    <property type="match status" value="1"/>
</dbReference>
<dbReference type="PROSITE" id="PS50887">
    <property type="entry name" value="GGDEF"/>
    <property type="match status" value="1"/>
</dbReference>
<dbReference type="InterPro" id="IPR029787">
    <property type="entry name" value="Nucleotide_cyclase"/>
</dbReference>
<dbReference type="SUPFAM" id="SSF55785">
    <property type="entry name" value="PYP-like sensor domain (PAS domain)"/>
    <property type="match status" value="1"/>
</dbReference>
<dbReference type="NCBIfam" id="TIGR00254">
    <property type="entry name" value="GGDEF"/>
    <property type="match status" value="1"/>
</dbReference>
<dbReference type="InterPro" id="IPR035965">
    <property type="entry name" value="PAS-like_dom_sf"/>
</dbReference>
<dbReference type="Pfam" id="PF00990">
    <property type="entry name" value="GGDEF"/>
    <property type="match status" value="1"/>
</dbReference>
<dbReference type="InterPro" id="IPR010093">
    <property type="entry name" value="SinI_DNA-bd"/>
</dbReference>
<evidence type="ECO:0000313" key="5">
    <source>
        <dbReference type="Proteomes" id="UP001147653"/>
    </source>
</evidence>
<dbReference type="Pfam" id="PF12728">
    <property type="entry name" value="HTH_17"/>
    <property type="match status" value="1"/>
</dbReference>
<dbReference type="AlphaFoldDB" id="A0A9X3SCX0"/>
<dbReference type="PROSITE" id="PS50112">
    <property type="entry name" value="PAS"/>
    <property type="match status" value="1"/>
</dbReference>
<sequence>MTSPTLDVAHSAARLIADGRAAGRSGLQDVASMFARTHDCACVIYLKSALRGAVVPMAAASERPDIAAYMSEYVGRDSGWPSEKLLDAFRRGETLDRTGDPADLANWVGPPAGTHTLHFGLHSLFAAPVRRPGAARIAGVVAVGRHEGEPPLSDADRAAVLALVDALTDPMVRERDAWEMHERLEATVRAGRLELLGDGRLATAFRYSTAGIAIFTLDPARPRVVDLNERLAEVLGASPHVLLARRGVRDFVHRDDVAAAKLALRRLHAGEVEFSRRRLRLLGDGDEYVACDVVLSLARDNAGVSRYGLCQIVDVEEPRRAHHPLAREVRAQEMLAALGRLALEGTPDAHLMRTTAAGIGSALAVDAAMVLERRPDGTTATVAAHGSVPMAMPVADELPGAARLLEGALLPSVWRGAGVRGAIVAPLGLGPGPRRWLAAASYETRSFTAGEERVVETAAHLVSTAGADRPVRASQPPELAALPGREQFADRVTHAIARAGRQGESVAVLTLDVDGFRDVNDTFGYEVGDEVLATFARRLEGVLRAGDTLARLGGDEFGIVCEDISGERGTIEIVRRVIGAFEAPVVVDEHVLHPAVSIGVALGDWVSSSADSLMRDAETALQRAQDQPGTTYELFDRTMRRRVAERIRLEHDLRRALENDELVLHYQPLVSLHERRILGLEALVRWQHPERGLVSPNEFIPAAESSGLILAVGRWVIREASRQLTRWDADPTLPRVWVSVNVSGRQIAAPGLAEEIGETLQRTGLEPDRLALELTETVLMEDAGSPLAHLQRLKALGVRLLLDDFGTGYSSLNYVKRFPLDGLKVDRSFVAGLADAESDRHILRAIVSMATALDVSVIAEGVETAEQAAWIASMDCDTVQGYGVARPAPAAEIETLLRDGLPAERADWSLEPPVAQVDEPTVALGEATDVLGVSASTIRRWADTGRIAVVRTPGGHRRFPVAELRRLSTGPELRPRTQLRAIDAPTASLPHVAALLRMQPERLQSVAGGLYETGRHGWFAREPGVAELSEWAARVAAACESADWDSAETATQRLGARAEVGGATLLERFLVIERFGALVAEVLQRREAGPREIAGARRLFARLARGLIES</sequence>
<reference evidence="4" key="1">
    <citation type="submission" date="2022-10" db="EMBL/GenBank/DDBJ databases">
        <title>The WGS of Solirubrobacter phytolaccae KCTC 29190.</title>
        <authorList>
            <person name="Jiang Z."/>
        </authorList>
    </citation>
    <scope>NUCLEOTIDE SEQUENCE</scope>
    <source>
        <strain evidence="4">KCTC 29190</strain>
    </source>
</reference>
<dbReference type="SMART" id="SM00091">
    <property type="entry name" value="PAS"/>
    <property type="match status" value="1"/>
</dbReference>
<feature type="domain" description="PAS" evidence="1">
    <location>
        <begin position="214"/>
        <end position="271"/>
    </location>
</feature>
<dbReference type="Pfam" id="PF00563">
    <property type="entry name" value="EAL"/>
    <property type="match status" value="1"/>
</dbReference>
<dbReference type="PANTHER" id="PTHR44757:SF2">
    <property type="entry name" value="BIOFILM ARCHITECTURE MAINTENANCE PROTEIN MBAA"/>
    <property type="match status" value="1"/>
</dbReference>
<proteinExistence type="predicted"/>
<feature type="domain" description="GGDEF" evidence="3">
    <location>
        <begin position="504"/>
        <end position="637"/>
    </location>
</feature>
<dbReference type="SMART" id="SM00052">
    <property type="entry name" value="EAL"/>
    <property type="match status" value="1"/>
</dbReference>
<dbReference type="SUPFAM" id="SSF55781">
    <property type="entry name" value="GAF domain-like"/>
    <property type="match status" value="1"/>
</dbReference>
<feature type="domain" description="EAL" evidence="2">
    <location>
        <begin position="646"/>
        <end position="901"/>
    </location>
</feature>
<dbReference type="InterPro" id="IPR000014">
    <property type="entry name" value="PAS"/>
</dbReference>
<dbReference type="CDD" id="cd01949">
    <property type="entry name" value="GGDEF"/>
    <property type="match status" value="1"/>
</dbReference>
<dbReference type="Gene3D" id="3.20.20.450">
    <property type="entry name" value="EAL domain"/>
    <property type="match status" value="1"/>
</dbReference>
<protein>
    <submittedName>
        <fullName evidence="4">EAL domain-containing protein</fullName>
    </submittedName>
</protein>
<dbReference type="SMART" id="SM00267">
    <property type="entry name" value="GGDEF"/>
    <property type="match status" value="1"/>
</dbReference>
<dbReference type="InterPro" id="IPR035919">
    <property type="entry name" value="EAL_sf"/>
</dbReference>
<dbReference type="SUPFAM" id="SSF55073">
    <property type="entry name" value="Nucleotide cyclase"/>
    <property type="match status" value="1"/>
</dbReference>
<dbReference type="InterPro" id="IPR041657">
    <property type="entry name" value="HTH_17"/>
</dbReference>
<dbReference type="SUPFAM" id="SSF141868">
    <property type="entry name" value="EAL domain-like"/>
    <property type="match status" value="1"/>
</dbReference>
<keyword evidence="5" id="KW-1185">Reference proteome</keyword>
<accession>A0A9X3SCX0</accession>
<comment type="caution">
    <text evidence="4">The sequence shown here is derived from an EMBL/GenBank/DDBJ whole genome shotgun (WGS) entry which is preliminary data.</text>
</comment>
<dbReference type="NCBIfam" id="TIGR01764">
    <property type="entry name" value="excise"/>
    <property type="match status" value="1"/>
</dbReference>
<dbReference type="InterPro" id="IPR000160">
    <property type="entry name" value="GGDEF_dom"/>
</dbReference>
<dbReference type="CDD" id="cd04762">
    <property type="entry name" value="HTH_MerR-trunc"/>
    <property type="match status" value="1"/>
</dbReference>
<evidence type="ECO:0000259" key="2">
    <source>
        <dbReference type="PROSITE" id="PS50883"/>
    </source>
</evidence>
<evidence type="ECO:0000313" key="4">
    <source>
        <dbReference type="EMBL" id="MDA0182990.1"/>
    </source>
</evidence>
<dbReference type="InterPro" id="IPR001633">
    <property type="entry name" value="EAL_dom"/>
</dbReference>
<dbReference type="InterPro" id="IPR052155">
    <property type="entry name" value="Biofilm_reg_signaling"/>
</dbReference>
<dbReference type="Proteomes" id="UP001147653">
    <property type="component" value="Unassembled WGS sequence"/>
</dbReference>
<dbReference type="Gene3D" id="1.10.1660.10">
    <property type="match status" value="1"/>
</dbReference>
<dbReference type="Gene3D" id="3.30.450.20">
    <property type="entry name" value="PAS domain"/>
    <property type="match status" value="1"/>
</dbReference>
<dbReference type="InterPro" id="IPR009061">
    <property type="entry name" value="DNA-bd_dom_put_sf"/>
</dbReference>
<organism evidence="4 5">
    <name type="scientific">Solirubrobacter phytolaccae</name>
    <dbReference type="NCBI Taxonomy" id="1404360"/>
    <lineage>
        <taxon>Bacteria</taxon>
        <taxon>Bacillati</taxon>
        <taxon>Actinomycetota</taxon>
        <taxon>Thermoleophilia</taxon>
        <taxon>Solirubrobacterales</taxon>
        <taxon>Solirubrobacteraceae</taxon>
        <taxon>Solirubrobacter</taxon>
    </lineage>
</organism>
<dbReference type="Gene3D" id="3.30.70.270">
    <property type="match status" value="1"/>
</dbReference>
<evidence type="ECO:0000259" key="1">
    <source>
        <dbReference type="PROSITE" id="PS50112"/>
    </source>
</evidence>